<feature type="region of interest" description="Disordered" evidence="5">
    <location>
        <begin position="37"/>
        <end position="80"/>
    </location>
</feature>
<evidence type="ECO:0000256" key="2">
    <source>
        <dbReference type="ARBA" id="ARBA00022692"/>
    </source>
</evidence>
<dbReference type="SUPFAM" id="SSF103481">
    <property type="entry name" value="Multidrug resistance efflux transporter EmrE"/>
    <property type="match status" value="2"/>
</dbReference>
<feature type="transmembrane region" description="Helical" evidence="6">
    <location>
        <begin position="169"/>
        <end position="193"/>
    </location>
</feature>
<dbReference type="PANTHER" id="PTHR22911:SF6">
    <property type="entry name" value="SOLUTE CARRIER FAMILY 35 MEMBER G1"/>
    <property type="match status" value="1"/>
</dbReference>
<feature type="transmembrane region" description="Helical" evidence="6">
    <location>
        <begin position="373"/>
        <end position="391"/>
    </location>
</feature>
<dbReference type="AlphaFoldDB" id="A0A8J2SL91"/>
<name>A0A8J2SL91_9STRA</name>
<keyword evidence="4 6" id="KW-0472">Membrane</keyword>
<feature type="transmembrane region" description="Helical" evidence="6">
    <location>
        <begin position="250"/>
        <end position="270"/>
    </location>
</feature>
<sequence>MPGAKKVRFASPPVLSPMSHDELDDYEDYEAAKAAARAAYEEDDDTAETAALTARDEERGSADDDGAAAETAAMTARDDDAAAAETAPKAELGSVAALILIALSAFGFSAQALIVKFLTRSDPVPPMEIVFFRGCFQFLGCCGLLGLYPPMCRAPSRWFGDSWREMKWLGLRGLVGFGGIAFSFQAVSLLGIAEVQVVQTSTPVLAAIYARVLLGEPWLRLEQCAAVVASIGVALQFGGHQHRIDGSDHAAGLAFALAGAASAGGVYVLVRYLGTVVKVDWPILMLYQACGQMLLAFPAHVALRGGPIRTAFSQRSVLLLIACGAMGFLSQILMTRGMQRVKSASASIARLSGLPWSFLFQAVFTSDPVRGRTVAGALIVVASMGFVVHAARLKNTTPQAKVLVELPTYAKVRADDDDEYCGDSDD</sequence>
<evidence type="ECO:0000256" key="6">
    <source>
        <dbReference type="SAM" id="Phobius"/>
    </source>
</evidence>
<dbReference type="Proteomes" id="UP000789595">
    <property type="component" value="Unassembled WGS sequence"/>
</dbReference>
<evidence type="ECO:0000313" key="9">
    <source>
        <dbReference type="Proteomes" id="UP000789595"/>
    </source>
</evidence>
<evidence type="ECO:0000256" key="5">
    <source>
        <dbReference type="SAM" id="MobiDB-lite"/>
    </source>
</evidence>
<proteinExistence type="predicted"/>
<reference evidence="8" key="1">
    <citation type="submission" date="2021-11" db="EMBL/GenBank/DDBJ databases">
        <authorList>
            <consortium name="Genoscope - CEA"/>
            <person name="William W."/>
        </authorList>
    </citation>
    <scope>NUCLEOTIDE SEQUENCE</scope>
</reference>
<gene>
    <name evidence="8" type="ORF">PECAL_2P22410</name>
</gene>
<comment type="subcellular location">
    <subcellularLocation>
        <location evidence="1">Membrane</location>
        <topology evidence="1">Multi-pass membrane protein</topology>
    </subcellularLocation>
</comment>
<feature type="domain" description="EamA" evidence="7">
    <location>
        <begin position="97"/>
        <end position="235"/>
    </location>
</feature>
<feature type="region of interest" description="Disordered" evidence="5">
    <location>
        <begin position="1"/>
        <end position="23"/>
    </location>
</feature>
<dbReference type="GO" id="GO:0016020">
    <property type="term" value="C:membrane"/>
    <property type="evidence" value="ECO:0007669"/>
    <property type="project" value="UniProtKB-SubCell"/>
</dbReference>
<protein>
    <recommendedName>
        <fullName evidence="7">EamA domain-containing protein</fullName>
    </recommendedName>
</protein>
<keyword evidence="2 6" id="KW-0812">Transmembrane</keyword>
<keyword evidence="3 6" id="KW-1133">Transmembrane helix</keyword>
<evidence type="ECO:0000256" key="4">
    <source>
        <dbReference type="ARBA" id="ARBA00023136"/>
    </source>
</evidence>
<keyword evidence="9" id="KW-1185">Reference proteome</keyword>
<dbReference type="Pfam" id="PF00892">
    <property type="entry name" value="EamA"/>
    <property type="match status" value="1"/>
</dbReference>
<organism evidence="8 9">
    <name type="scientific">Pelagomonas calceolata</name>
    <dbReference type="NCBI Taxonomy" id="35677"/>
    <lineage>
        <taxon>Eukaryota</taxon>
        <taxon>Sar</taxon>
        <taxon>Stramenopiles</taxon>
        <taxon>Ochrophyta</taxon>
        <taxon>Pelagophyceae</taxon>
        <taxon>Pelagomonadales</taxon>
        <taxon>Pelagomonadaceae</taxon>
        <taxon>Pelagomonas</taxon>
    </lineage>
</organism>
<feature type="transmembrane region" description="Helical" evidence="6">
    <location>
        <begin position="315"/>
        <end position="334"/>
    </location>
</feature>
<dbReference type="InterPro" id="IPR037185">
    <property type="entry name" value="EmrE-like"/>
</dbReference>
<dbReference type="InterPro" id="IPR000620">
    <property type="entry name" value="EamA_dom"/>
</dbReference>
<feature type="transmembrane region" description="Helical" evidence="6">
    <location>
        <begin position="130"/>
        <end position="148"/>
    </location>
</feature>
<dbReference type="OrthoDB" id="306876at2759"/>
<comment type="caution">
    <text evidence="8">The sequence shown here is derived from an EMBL/GenBank/DDBJ whole genome shotgun (WGS) entry which is preliminary data.</text>
</comment>
<dbReference type="PANTHER" id="PTHR22911">
    <property type="entry name" value="ACYL-MALONYL CONDENSING ENZYME-RELATED"/>
    <property type="match status" value="1"/>
</dbReference>
<evidence type="ECO:0000313" key="8">
    <source>
        <dbReference type="EMBL" id="CAH0369132.1"/>
    </source>
</evidence>
<evidence type="ECO:0000259" key="7">
    <source>
        <dbReference type="Pfam" id="PF00892"/>
    </source>
</evidence>
<feature type="transmembrane region" description="Helical" evidence="6">
    <location>
        <begin position="282"/>
        <end position="303"/>
    </location>
</feature>
<evidence type="ECO:0000256" key="3">
    <source>
        <dbReference type="ARBA" id="ARBA00022989"/>
    </source>
</evidence>
<accession>A0A8J2SL91</accession>
<dbReference type="EMBL" id="CAKKNE010000002">
    <property type="protein sequence ID" value="CAH0369132.1"/>
    <property type="molecule type" value="Genomic_DNA"/>
</dbReference>
<feature type="transmembrane region" description="Helical" evidence="6">
    <location>
        <begin position="95"/>
        <end position="118"/>
    </location>
</feature>
<evidence type="ECO:0000256" key="1">
    <source>
        <dbReference type="ARBA" id="ARBA00004141"/>
    </source>
</evidence>